<sequence length="317" mass="33691">MKTATVFRPLVLAAAVALASSAWFAPAQAADASSPVVKINDATAKADVNVETLRGNISVLSGSGGNIIVYNSAQGKFVVDAGIAVSKDKIAAVLNGIGPGPLKYLVNTHYHWDHTDGNAWMHAAGATIIGAPMTALHLSKSTRVDDWNYTFDPLPMAARPSIIVKGSKTMNFGGERIAIQNFGKGHTDGDLWVYFKQADVLALGDTFWNNYYPFIDNEHGGSIDTAIVWANKAIDASTDHTIIVPGHGATGNRADLIAWRDMLVDVRGKVATLKQQGKSLDEIVAANPTAAYDAKYGGFVINGGFFTKLVYDGLNGK</sequence>
<dbReference type="InterPro" id="IPR050855">
    <property type="entry name" value="NDM-1-like"/>
</dbReference>
<evidence type="ECO:0000256" key="1">
    <source>
        <dbReference type="ARBA" id="ARBA00005250"/>
    </source>
</evidence>
<keyword evidence="2" id="KW-0732">Signal</keyword>
<dbReference type="SUPFAM" id="SSF56281">
    <property type="entry name" value="Metallo-hydrolase/oxidoreductase"/>
    <property type="match status" value="1"/>
</dbReference>
<feature type="chain" id="PRO_5021457866" evidence="2">
    <location>
        <begin position="30"/>
        <end position="317"/>
    </location>
</feature>
<keyword evidence="4" id="KW-0378">Hydrolase</keyword>
<accession>A0A4Y9S3C6</accession>
<dbReference type="InterPro" id="IPR036866">
    <property type="entry name" value="RibonucZ/Hydroxyglut_hydro"/>
</dbReference>
<dbReference type="SMART" id="SM00849">
    <property type="entry name" value="Lactamase_B"/>
    <property type="match status" value="1"/>
</dbReference>
<dbReference type="Gene3D" id="3.60.15.10">
    <property type="entry name" value="Ribonuclease Z/Hydroxyacylglutathione hydrolase-like"/>
    <property type="match status" value="1"/>
</dbReference>
<dbReference type="GO" id="GO:0017001">
    <property type="term" value="P:antibiotic catabolic process"/>
    <property type="evidence" value="ECO:0007669"/>
    <property type="project" value="UniProtKB-ARBA"/>
</dbReference>
<evidence type="ECO:0000259" key="3">
    <source>
        <dbReference type="SMART" id="SM00849"/>
    </source>
</evidence>
<dbReference type="GO" id="GO:0016787">
    <property type="term" value="F:hydrolase activity"/>
    <property type="evidence" value="ECO:0007669"/>
    <property type="project" value="UniProtKB-KW"/>
</dbReference>
<name>A0A4Y9S3C6_9BURK</name>
<dbReference type="Pfam" id="PF00753">
    <property type="entry name" value="Lactamase_B"/>
    <property type="match status" value="1"/>
</dbReference>
<dbReference type="OrthoDB" id="1273797at2"/>
<dbReference type="InterPro" id="IPR001279">
    <property type="entry name" value="Metallo-B-lactamas"/>
</dbReference>
<evidence type="ECO:0000256" key="2">
    <source>
        <dbReference type="SAM" id="SignalP"/>
    </source>
</evidence>
<keyword evidence="5" id="KW-1185">Reference proteome</keyword>
<protein>
    <submittedName>
        <fullName evidence="4">MBL fold metallo-hydrolase</fullName>
    </submittedName>
</protein>
<dbReference type="AlphaFoldDB" id="A0A4Y9S3C6"/>
<comment type="similarity">
    <text evidence="1">Belongs to the metallo-beta-lactamase superfamily. Class-B beta-lactamase family.</text>
</comment>
<dbReference type="PANTHER" id="PTHR42951">
    <property type="entry name" value="METALLO-BETA-LACTAMASE DOMAIN-CONTAINING"/>
    <property type="match status" value="1"/>
</dbReference>
<dbReference type="RefSeq" id="WP_135204350.1">
    <property type="nucleotide sequence ID" value="NZ_SPVG01000248.1"/>
</dbReference>
<dbReference type="EMBL" id="SPVG01000248">
    <property type="protein sequence ID" value="TFW15804.1"/>
    <property type="molecule type" value="Genomic_DNA"/>
</dbReference>
<dbReference type="PANTHER" id="PTHR42951:SF4">
    <property type="entry name" value="ACYL-COENZYME A THIOESTERASE MBLAC2"/>
    <property type="match status" value="1"/>
</dbReference>
<feature type="domain" description="Metallo-beta-lactamase" evidence="3">
    <location>
        <begin position="64"/>
        <end position="247"/>
    </location>
</feature>
<comment type="caution">
    <text evidence="4">The sequence shown here is derived from an EMBL/GenBank/DDBJ whole genome shotgun (WGS) entry which is preliminary data.</text>
</comment>
<organism evidence="4 5">
    <name type="scientific">Duganella callida</name>
    <dbReference type="NCBI Taxonomy" id="2561932"/>
    <lineage>
        <taxon>Bacteria</taxon>
        <taxon>Pseudomonadati</taxon>
        <taxon>Pseudomonadota</taxon>
        <taxon>Betaproteobacteria</taxon>
        <taxon>Burkholderiales</taxon>
        <taxon>Oxalobacteraceae</taxon>
        <taxon>Telluria group</taxon>
        <taxon>Duganella</taxon>
    </lineage>
</organism>
<evidence type="ECO:0000313" key="5">
    <source>
        <dbReference type="Proteomes" id="UP000297729"/>
    </source>
</evidence>
<feature type="signal peptide" evidence="2">
    <location>
        <begin position="1"/>
        <end position="29"/>
    </location>
</feature>
<evidence type="ECO:0000313" key="4">
    <source>
        <dbReference type="EMBL" id="TFW15804.1"/>
    </source>
</evidence>
<gene>
    <name evidence="4" type="ORF">E4L98_25525</name>
</gene>
<reference evidence="4 5" key="1">
    <citation type="submission" date="2019-03" db="EMBL/GenBank/DDBJ databases">
        <title>Draft Genome Sequence of Duganella callidus sp. nov., a Novel Duganella Species Isolated from Cultivated Soil.</title>
        <authorList>
            <person name="Raths R."/>
            <person name="Peta V."/>
            <person name="Bucking H."/>
        </authorList>
    </citation>
    <scope>NUCLEOTIDE SEQUENCE [LARGE SCALE GENOMIC DNA]</scope>
    <source>
        <strain evidence="4 5">DN04</strain>
    </source>
</reference>
<dbReference type="Proteomes" id="UP000297729">
    <property type="component" value="Unassembled WGS sequence"/>
</dbReference>
<proteinExistence type="inferred from homology"/>